<dbReference type="GO" id="GO:0003723">
    <property type="term" value="F:RNA binding"/>
    <property type="evidence" value="ECO:0007669"/>
    <property type="project" value="TreeGrafter"/>
</dbReference>
<dbReference type="GO" id="GO:0008270">
    <property type="term" value="F:zinc ion binding"/>
    <property type="evidence" value="ECO:0007669"/>
    <property type="project" value="UniProtKB-KW"/>
</dbReference>
<dbReference type="AlphaFoldDB" id="A0A087TYH8"/>
<evidence type="ECO:0000313" key="9">
    <source>
        <dbReference type="Proteomes" id="UP000054359"/>
    </source>
</evidence>
<dbReference type="OrthoDB" id="6285980at2759"/>
<evidence type="ECO:0000256" key="4">
    <source>
        <dbReference type="ARBA" id="ARBA00022833"/>
    </source>
</evidence>
<dbReference type="GO" id="GO:0005737">
    <property type="term" value="C:cytoplasm"/>
    <property type="evidence" value="ECO:0007669"/>
    <property type="project" value="TreeGrafter"/>
</dbReference>
<dbReference type="EMBL" id="KK117328">
    <property type="protein sequence ID" value="KFM70167.1"/>
    <property type="molecule type" value="Genomic_DNA"/>
</dbReference>
<dbReference type="InterPro" id="IPR000571">
    <property type="entry name" value="Znf_CCCH"/>
</dbReference>
<evidence type="ECO:0000256" key="2">
    <source>
        <dbReference type="ARBA" id="ARBA00022737"/>
    </source>
</evidence>
<evidence type="ECO:0000256" key="1">
    <source>
        <dbReference type="ARBA" id="ARBA00022723"/>
    </source>
</evidence>
<evidence type="ECO:0000256" key="3">
    <source>
        <dbReference type="ARBA" id="ARBA00022771"/>
    </source>
</evidence>
<dbReference type="PROSITE" id="PS50103">
    <property type="entry name" value="ZF_C3H1"/>
    <property type="match status" value="1"/>
</dbReference>
<keyword evidence="1 6" id="KW-0479">Metal-binding</keyword>
<evidence type="ECO:0000256" key="6">
    <source>
        <dbReference type="PROSITE-ProRule" id="PRU00723"/>
    </source>
</evidence>
<feature type="domain" description="C3H1-type" evidence="7">
    <location>
        <begin position="4"/>
        <end position="25"/>
    </location>
</feature>
<protein>
    <submittedName>
        <fullName evidence="8">Muscleblind-like protein 3</fullName>
    </submittedName>
</protein>
<keyword evidence="9" id="KW-1185">Reference proteome</keyword>
<feature type="zinc finger region" description="C3H1-type" evidence="6">
    <location>
        <begin position="4"/>
        <end position="25"/>
    </location>
</feature>
<reference evidence="8 9" key="1">
    <citation type="submission" date="2013-11" db="EMBL/GenBank/DDBJ databases">
        <title>Genome sequencing of Stegodyphus mimosarum.</title>
        <authorList>
            <person name="Bechsgaard J."/>
        </authorList>
    </citation>
    <scope>NUCLEOTIDE SEQUENCE [LARGE SCALE GENOMIC DNA]</scope>
</reference>
<accession>A0A087TYH8</accession>
<organism evidence="8 9">
    <name type="scientific">Stegodyphus mimosarum</name>
    <name type="common">African social velvet spider</name>
    <dbReference type="NCBI Taxonomy" id="407821"/>
    <lineage>
        <taxon>Eukaryota</taxon>
        <taxon>Metazoa</taxon>
        <taxon>Ecdysozoa</taxon>
        <taxon>Arthropoda</taxon>
        <taxon>Chelicerata</taxon>
        <taxon>Arachnida</taxon>
        <taxon>Araneae</taxon>
        <taxon>Araneomorphae</taxon>
        <taxon>Entelegynae</taxon>
        <taxon>Eresoidea</taxon>
        <taxon>Eresidae</taxon>
        <taxon>Stegodyphus</taxon>
    </lineage>
</organism>
<comment type="similarity">
    <text evidence="5">Belongs to the muscleblind family.</text>
</comment>
<evidence type="ECO:0000259" key="7">
    <source>
        <dbReference type="PROSITE" id="PS50103"/>
    </source>
</evidence>
<dbReference type="GO" id="GO:0005654">
    <property type="term" value="C:nucleoplasm"/>
    <property type="evidence" value="ECO:0007669"/>
    <property type="project" value="TreeGrafter"/>
</dbReference>
<dbReference type="OMA" id="KXVCREF"/>
<dbReference type="GO" id="GO:0043484">
    <property type="term" value="P:regulation of RNA splicing"/>
    <property type="evidence" value="ECO:0007669"/>
    <property type="project" value="TreeGrafter"/>
</dbReference>
<evidence type="ECO:0000256" key="5">
    <source>
        <dbReference type="ARBA" id="ARBA00038226"/>
    </source>
</evidence>
<evidence type="ECO:0000313" key="8">
    <source>
        <dbReference type="EMBL" id="KFM70167.1"/>
    </source>
</evidence>
<name>A0A087TYH8_STEMI</name>
<dbReference type="Pfam" id="PF22628">
    <property type="entry name" value="zf-CCCH_10"/>
    <property type="match status" value="1"/>
</dbReference>
<feature type="non-terminal residue" evidence="8">
    <location>
        <position position="116"/>
    </location>
</feature>
<keyword evidence="4 6" id="KW-0862">Zinc</keyword>
<keyword evidence="2" id="KW-0677">Repeat</keyword>
<dbReference type="Gene3D" id="3.30.1370.210">
    <property type="match status" value="1"/>
</dbReference>
<dbReference type="InterPro" id="IPR054429">
    <property type="entry name" value="Znf-CCCH_Muscleblind-like"/>
</dbReference>
<dbReference type="PANTHER" id="PTHR12675:SF12">
    <property type="entry name" value="PROTEIN MUSCLEBLIND"/>
    <property type="match status" value="1"/>
</dbReference>
<keyword evidence="3 6" id="KW-0863">Zinc-finger</keyword>
<gene>
    <name evidence="8" type="ORF">X975_05791</name>
</gene>
<proteinExistence type="inferred from homology"/>
<sequence length="116" mass="12631">MVTVCMDFVKGRCSRDLCRYFHPTPHLQAQLKAAQSRANAAASQAAMIYPLLQAFPGVSPYSKRPAMDKSGLPVYQPSTAAYQQALAMQVQQPFVPVSYTCLPSAVTGHPTAVPRF</sequence>
<dbReference type="PANTHER" id="PTHR12675">
    <property type="entry name" value="MUSCLEBLIND-LIKE PROTEIN"/>
    <property type="match status" value="1"/>
</dbReference>
<dbReference type="Proteomes" id="UP000054359">
    <property type="component" value="Unassembled WGS sequence"/>
</dbReference>